<dbReference type="KEGG" id="dpl:KGM_213394"/>
<evidence type="ECO:0000313" key="1">
    <source>
        <dbReference type="EMBL" id="OWR52880.1"/>
    </source>
</evidence>
<organism evidence="1 2">
    <name type="scientific">Danaus plexippus plexippus</name>
    <dbReference type="NCBI Taxonomy" id="278856"/>
    <lineage>
        <taxon>Eukaryota</taxon>
        <taxon>Metazoa</taxon>
        <taxon>Ecdysozoa</taxon>
        <taxon>Arthropoda</taxon>
        <taxon>Hexapoda</taxon>
        <taxon>Insecta</taxon>
        <taxon>Pterygota</taxon>
        <taxon>Neoptera</taxon>
        <taxon>Endopterygota</taxon>
        <taxon>Lepidoptera</taxon>
        <taxon>Glossata</taxon>
        <taxon>Ditrysia</taxon>
        <taxon>Papilionoidea</taxon>
        <taxon>Nymphalidae</taxon>
        <taxon>Danainae</taxon>
        <taxon>Danaini</taxon>
        <taxon>Danaina</taxon>
        <taxon>Danaus</taxon>
        <taxon>Danaus</taxon>
    </lineage>
</organism>
<proteinExistence type="predicted"/>
<keyword evidence="2" id="KW-1185">Reference proteome</keyword>
<dbReference type="PROSITE" id="PS51257">
    <property type="entry name" value="PROKAR_LIPOPROTEIN"/>
    <property type="match status" value="1"/>
</dbReference>
<comment type="caution">
    <text evidence="1">The sequence shown here is derived from an EMBL/GenBank/DDBJ whole genome shotgun (WGS) entry which is preliminary data.</text>
</comment>
<reference evidence="1 2" key="1">
    <citation type="journal article" date="2011" name="Cell">
        <title>The monarch butterfly genome yields insights into long-distance migration.</title>
        <authorList>
            <person name="Zhan S."/>
            <person name="Merlin C."/>
            <person name="Boore J.L."/>
            <person name="Reppert S.M."/>
        </authorList>
    </citation>
    <scope>NUCLEOTIDE SEQUENCE [LARGE SCALE GENOMIC DNA]</scope>
    <source>
        <strain evidence="1">F-2</strain>
    </source>
</reference>
<sequence length="63" mass="6591">MSNERIDDIVTYNTPAPRVVRGGCCSIIVLCACELSDPVQSPPDVPGSCGAVRLLGDCPSVDK</sequence>
<gene>
    <name evidence="1" type="ORF">KGM_213394</name>
</gene>
<dbReference type="InParanoid" id="A0A212FGM7"/>
<protein>
    <submittedName>
        <fullName evidence="1">Uncharacterized protein</fullName>
    </submittedName>
</protein>
<accession>A0A212FGM7</accession>
<dbReference type="AlphaFoldDB" id="A0A212FGM7"/>
<dbReference type="Proteomes" id="UP000007151">
    <property type="component" value="Unassembled WGS sequence"/>
</dbReference>
<evidence type="ECO:0000313" key="2">
    <source>
        <dbReference type="Proteomes" id="UP000007151"/>
    </source>
</evidence>
<name>A0A212FGM7_DANPL</name>
<dbReference type="EMBL" id="AGBW02008645">
    <property type="protein sequence ID" value="OWR52880.1"/>
    <property type="molecule type" value="Genomic_DNA"/>
</dbReference>